<comment type="caution">
    <text evidence="1">The sequence shown here is derived from an EMBL/GenBank/DDBJ whole genome shotgun (WGS) entry which is preliminary data.</text>
</comment>
<gene>
    <name evidence="1" type="ORF">B0I35DRAFT_91550</name>
</gene>
<organism evidence="1 2">
    <name type="scientific">Stachybotrys elegans</name>
    <dbReference type="NCBI Taxonomy" id="80388"/>
    <lineage>
        <taxon>Eukaryota</taxon>
        <taxon>Fungi</taxon>
        <taxon>Dikarya</taxon>
        <taxon>Ascomycota</taxon>
        <taxon>Pezizomycotina</taxon>
        <taxon>Sordariomycetes</taxon>
        <taxon>Hypocreomycetidae</taxon>
        <taxon>Hypocreales</taxon>
        <taxon>Stachybotryaceae</taxon>
        <taxon>Stachybotrys</taxon>
    </lineage>
</organism>
<protein>
    <submittedName>
        <fullName evidence="1">Uncharacterized protein</fullName>
    </submittedName>
</protein>
<evidence type="ECO:0000313" key="2">
    <source>
        <dbReference type="Proteomes" id="UP000813444"/>
    </source>
</evidence>
<dbReference type="AlphaFoldDB" id="A0A8K0SIK0"/>
<evidence type="ECO:0000313" key="1">
    <source>
        <dbReference type="EMBL" id="KAH7309061.1"/>
    </source>
</evidence>
<keyword evidence="2" id="KW-1185">Reference proteome</keyword>
<name>A0A8K0SIK0_9HYPO</name>
<dbReference type="EMBL" id="JAGPNK010000014">
    <property type="protein sequence ID" value="KAH7309061.1"/>
    <property type="molecule type" value="Genomic_DNA"/>
</dbReference>
<dbReference type="Proteomes" id="UP000813444">
    <property type="component" value="Unassembled WGS sequence"/>
</dbReference>
<proteinExistence type="predicted"/>
<sequence length="152" mass="16448">MEQCGHQAGCVHPACHVRSFSAFAYALFCFPSHRLPWILFPLNVTLAPSPDPLLLEKSNAHPLLNSARGLASNSLFSTILLILSNHHPHLAVTPPFSASHSHTLFSSRVLCVLQAIMMDMATLAVSAPFMQVSCSNMGYIVSGRGSPRRVVA</sequence>
<accession>A0A8K0SIK0</accession>
<reference evidence="1" key="1">
    <citation type="journal article" date="2021" name="Nat. Commun.">
        <title>Genetic determinants of endophytism in the Arabidopsis root mycobiome.</title>
        <authorList>
            <person name="Mesny F."/>
            <person name="Miyauchi S."/>
            <person name="Thiergart T."/>
            <person name="Pickel B."/>
            <person name="Atanasova L."/>
            <person name="Karlsson M."/>
            <person name="Huettel B."/>
            <person name="Barry K.W."/>
            <person name="Haridas S."/>
            <person name="Chen C."/>
            <person name="Bauer D."/>
            <person name="Andreopoulos W."/>
            <person name="Pangilinan J."/>
            <person name="LaButti K."/>
            <person name="Riley R."/>
            <person name="Lipzen A."/>
            <person name="Clum A."/>
            <person name="Drula E."/>
            <person name="Henrissat B."/>
            <person name="Kohler A."/>
            <person name="Grigoriev I.V."/>
            <person name="Martin F.M."/>
            <person name="Hacquard S."/>
        </authorList>
    </citation>
    <scope>NUCLEOTIDE SEQUENCE</scope>
    <source>
        <strain evidence="1">MPI-CAGE-CH-0235</strain>
    </source>
</reference>